<keyword evidence="3" id="KW-1185">Reference proteome</keyword>
<keyword evidence="1" id="KW-1133">Transmembrane helix</keyword>
<keyword evidence="1" id="KW-0472">Membrane</keyword>
<dbReference type="Proteomes" id="UP000682951">
    <property type="component" value="Unassembled WGS sequence"/>
</dbReference>
<evidence type="ECO:0000313" key="2">
    <source>
        <dbReference type="EMBL" id="MBR8463818.1"/>
    </source>
</evidence>
<accession>A0ABS5HHT6</accession>
<dbReference type="RefSeq" id="WP_212140349.1">
    <property type="nucleotide sequence ID" value="NZ_JAGSSW010000003.1"/>
</dbReference>
<evidence type="ECO:0000313" key="3">
    <source>
        <dbReference type="Proteomes" id="UP000682951"/>
    </source>
</evidence>
<evidence type="ECO:0000256" key="1">
    <source>
        <dbReference type="SAM" id="Phobius"/>
    </source>
</evidence>
<sequence length="176" mass="20648">MSKKDTSLENIDIAKLLLYILIFIVVCLVIIFAFLVPNIKEYRGLTRENNSQIAAYTKIKQIFDTKFNTLEMIKERDKFIISSYDVKFNKTKFINFASTYFNEVSLNEVSPKDSNESFFRYQLNVTTSMNTPQKFYDFLDALSKYESIVRTDFPITMKGENDKIHTSFNIRVYGLK</sequence>
<proteinExistence type="predicted"/>
<comment type="caution">
    <text evidence="2">The sequence shown here is derived from an EMBL/GenBank/DDBJ whole genome shotgun (WGS) entry which is preliminary data.</text>
</comment>
<protein>
    <recommendedName>
        <fullName evidence="4">Transformation system protein</fullName>
    </recommendedName>
</protein>
<gene>
    <name evidence="2" type="ORF">KDD93_04410</name>
</gene>
<name>A0ABS5HHT6_9BACT</name>
<organism evidence="2 3">
    <name type="scientific">Campylobacter anatolicus</name>
    <dbReference type="NCBI Taxonomy" id="2829105"/>
    <lineage>
        <taxon>Bacteria</taxon>
        <taxon>Pseudomonadati</taxon>
        <taxon>Campylobacterota</taxon>
        <taxon>Epsilonproteobacteria</taxon>
        <taxon>Campylobacterales</taxon>
        <taxon>Campylobacteraceae</taxon>
        <taxon>Campylobacter</taxon>
    </lineage>
</organism>
<keyword evidence="1" id="KW-0812">Transmembrane</keyword>
<reference evidence="2 3" key="1">
    <citation type="submission" date="2021-04" db="EMBL/GenBank/DDBJ databases">
        <title>Molecular and phenotypic characterization and identification of bacterial isolates recovered from the Anatolian ground squirrels (Spermophilus xanthoprymnus) and which have the potential to form a new species in the Campylobacter genus.</title>
        <authorList>
            <person name="Aydin F."/>
            <person name="Abay S."/>
            <person name="Kayman T."/>
            <person name="Karakaya E."/>
            <person name="Mustak H.K."/>
            <person name="Mustak I.B."/>
            <person name="Bilgin N."/>
            <person name="Duzler A."/>
            <person name="Sahin O."/>
            <person name="Guran O."/>
            <person name="Saticioglu I.B."/>
        </authorList>
    </citation>
    <scope>NUCLEOTIDE SEQUENCE [LARGE SCALE GENOMIC DNA]</scope>
    <source>
        <strain evidence="3">faydin-G24</strain>
    </source>
</reference>
<dbReference type="EMBL" id="JAGSSW010000003">
    <property type="protein sequence ID" value="MBR8463818.1"/>
    <property type="molecule type" value="Genomic_DNA"/>
</dbReference>
<feature type="transmembrane region" description="Helical" evidence="1">
    <location>
        <begin position="16"/>
        <end position="37"/>
    </location>
</feature>
<evidence type="ECO:0008006" key="4">
    <source>
        <dbReference type="Google" id="ProtNLM"/>
    </source>
</evidence>